<keyword evidence="5" id="KW-0809">Transit peptide</keyword>
<evidence type="ECO:0000256" key="6">
    <source>
        <dbReference type="ARBA" id="ARBA00023128"/>
    </source>
</evidence>
<name>A0A6G1GNG8_9PEZI</name>
<comment type="similarity">
    <text evidence="2">Belongs to the complex I LYR family. MZM1 subfamily.</text>
</comment>
<protein>
    <recommendedName>
        <fullName evidence="4">Mitochondrial zinc maintenance protein 1, mitochondrial</fullName>
    </recommendedName>
</protein>
<evidence type="ECO:0000256" key="4">
    <source>
        <dbReference type="ARBA" id="ARBA00015108"/>
    </source>
</evidence>
<organism evidence="9 10">
    <name type="scientific">Aulographum hederae CBS 113979</name>
    <dbReference type="NCBI Taxonomy" id="1176131"/>
    <lineage>
        <taxon>Eukaryota</taxon>
        <taxon>Fungi</taxon>
        <taxon>Dikarya</taxon>
        <taxon>Ascomycota</taxon>
        <taxon>Pezizomycotina</taxon>
        <taxon>Dothideomycetes</taxon>
        <taxon>Pleosporomycetidae</taxon>
        <taxon>Aulographales</taxon>
        <taxon>Aulographaceae</taxon>
    </lineage>
</organism>
<dbReference type="GO" id="GO:0034551">
    <property type="term" value="P:mitochondrial respiratory chain complex III assembly"/>
    <property type="evidence" value="ECO:0007669"/>
    <property type="project" value="InterPro"/>
</dbReference>
<evidence type="ECO:0000256" key="1">
    <source>
        <dbReference type="ARBA" id="ARBA00004305"/>
    </source>
</evidence>
<dbReference type="CDD" id="cd20267">
    <property type="entry name" value="Complex1_LYR_LYRM7"/>
    <property type="match status" value="1"/>
</dbReference>
<keyword evidence="6" id="KW-0496">Mitochondrion</keyword>
<sequence length="117" mass="12707">MALPAYRHLLRSARIAFQGDTIRLSAALSQARAGFEMNRNLPSSSPEAAQQITHAEDVARILRENLVQGQAMDEAGDRYKLNIHEHTERGDNETIKLAGMVDSAKNLSTGAGKCCSA</sequence>
<evidence type="ECO:0000313" key="9">
    <source>
        <dbReference type="EMBL" id="KAF1982299.1"/>
    </source>
</evidence>
<dbReference type="GO" id="GO:0044183">
    <property type="term" value="F:protein folding chaperone"/>
    <property type="evidence" value="ECO:0007669"/>
    <property type="project" value="TreeGrafter"/>
</dbReference>
<proteinExistence type="inferred from homology"/>
<dbReference type="InterPro" id="IPR045298">
    <property type="entry name" value="Complex1_LYR_LYRM7"/>
</dbReference>
<accession>A0A6G1GNG8</accession>
<keyword evidence="7" id="KW-0143">Chaperone</keyword>
<dbReference type="Proteomes" id="UP000800041">
    <property type="component" value="Unassembled WGS sequence"/>
</dbReference>
<dbReference type="OrthoDB" id="529194at2759"/>
<dbReference type="PANTHER" id="PTHR46749">
    <property type="entry name" value="COMPLEX III ASSEMBLY FACTOR LYRM7"/>
    <property type="match status" value="1"/>
</dbReference>
<dbReference type="InterPro" id="IPR050435">
    <property type="entry name" value="MZM1/LYRM7"/>
</dbReference>
<comment type="subcellular location">
    <subcellularLocation>
        <location evidence="1">Mitochondrion matrix</location>
    </subcellularLocation>
</comment>
<dbReference type="PANTHER" id="PTHR46749:SF1">
    <property type="entry name" value="COMPLEX III ASSEMBLY FACTOR LYRM7"/>
    <property type="match status" value="1"/>
</dbReference>
<dbReference type="GO" id="GO:0005759">
    <property type="term" value="C:mitochondrial matrix"/>
    <property type="evidence" value="ECO:0007669"/>
    <property type="project" value="UniProtKB-SubCell"/>
</dbReference>
<dbReference type="AlphaFoldDB" id="A0A6G1GNG8"/>
<evidence type="ECO:0000256" key="8">
    <source>
        <dbReference type="ARBA" id="ARBA00025268"/>
    </source>
</evidence>
<evidence type="ECO:0000256" key="5">
    <source>
        <dbReference type="ARBA" id="ARBA00022946"/>
    </source>
</evidence>
<evidence type="ECO:0000313" key="10">
    <source>
        <dbReference type="Proteomes" id="UP000800041"/>
    </source>
</evidence>
<gene>
    <name evidence="9" type="ORF">K402DRAFT_438651</name>
</gene>
<evidence type="ECO:0000256" key="2">
    <source>
        <dbReference type="ARBA" id="ARBA00009949"/>
    </source>
</evidence>
<comment type="subunit">
    <text evidence="3">Interacts with RIP1.</text>
</comment>
<comment type="function">
    <text evidence="8">Assembly factor required for Rieske Fe-S protein RIP1 incorporation into the cytochrome b-c1 (CIII) complex. Functions as a chaperone, binding to this subunit within the mitochondrial matrix and stabilizing it prior to its translocation and insertion into the late CIII dimeric intermediate within the mitochondrial inner membrane. Modulates the mitochondrial matrix zinc pool.</text>
</comment>
<keyword evidence="10" id="KW-1185">Reference proteome</keyword>
<evidence type="ECO:0000256" key="3">
    <source>
        <dbReference type="ARBA" id="ARBA00011589"/>
    </source>
</evidence>
<reference evidence="9" key="1">
    <citation type="journal article" date="2020" name="Stud. Mycol.">
        <title>101 Dothideomycetes genomes: a test case for predicting lifestyles and emergence of pathogens.</title>
        <authorList>
            <person name="Haridas S."/>
            <person name="Albert R."/>
            <person name="Binder M."/>
            <person name="Bloem J."/>
            <person name="Labutti K."/>
            <person name="Salamov A."/>
            <person name="Andreopoulos B."/>
            <person name="Baker S."/>
            <person name="Barry K."/>
            <person name="Bills G."/>
            <person name="Bluhm B."/>
            <person name="Cannon C."/>
            <person name="Castanera R."/>
            <person name="Culley D."/>
            <person name="Daum C."/>
            <person name="Ezra D."/>
            <person name="Gonzalez J."/>
            <person name="Henrissat B."/>
            <person name="Kuo A."/>
            <person name="Liang C."/>
            <person name="Lipzen A."/>
            <person name="Lutzoni F."/>
            <person name="Magnuson J."/>
            <person name="Mondo S."/>
            <person name="Nolan M."/>
            <person name="Ohm R."/>
            <person name="Pangilinan J."/>
            <person name="Park H.-J."/>
            <person name="Ramirez L."/>
            <person name="Alfaro M."/>
            <person name="Sun H."/>
            <person name="Tritt A."/>
            <person name="Yoshinaga Y."/>
            <person name="Zwiers L.-H."/>
            <person name="Turgeon B."/>
            <person name="Goodwin S."/>
            <person name="Spatafora J."/>
            <person name="Crous P."/>
            <person name="Grigoriev I."/>
        </authorList>
    </citation>
    <scope>NUCLEOTIDE SEQUENCE</scope>
    <source>
        <strain evidence="9">CBS 113979</strain>
    </source>
</reference>
<dbReference type="EMBL" id="ML977186">
    <property type="protein sequence ID" value="KAF1982299.1"/>
    <property type="molecule type" value="Genomic_DNA"/>
</dbReference>
<evidence type="ECO:0000256" key="7">
    <source>
        <dbReference type="ARBA" id="ARBA00023186"/>
    </source>
</evidence>